<comment type="caution">
    <text evidence="1">The sequence shown here is derived from an EMBL/GenBank/DDBJ whole genome shotgun (WGS) entry which is preliminary data.</text>
</comment>
<dbReference type="Pfam" id="PF02567">
    <property type="entry name" value="PhzC-PhzF"/>
    <property type="match status" value="1"/>
</dbReference>
<dbReference type="RefSeq" id="WP_023055037.1">
    <property type="nucleotide sequence ID" value="NZ_JAUSTN010000005.1"/>
</dbReference>
<keyword evidence="2" id="KW-1185">Reference proteome</keyword>
<dbReference type="NCBIfam" id="TIGR00654">
    <property type="entry name" value="PhzF_family"/>
    <property type="match status" value="1"/>
</dbReference>
<dbReference type="SUPFAM" id="SSF54506">
    <property type="entry name" value="Diaminopimelate epimerase-like"/>
    <property type="match status" value="1"/>
</dbReference>
<dbReference type="PANTHER" id="PTHR13774">
    <property type="entry name" value="PHENAZINE BIOSYNTHESIS PROTEIN"/>
    <property type="match status" value="1"/>
</dbReference>
<accession>A0ABU0AV86</accession>
<dbReference type="Proteomes" id="UP001236559">
    <property type="component" value="Unassembled WGS sequence"/>
</dbReference>
<evidence type="ECO:0000313" key="2">
    <source>
        <dbReference type="Proteomes" id="UP001236559"/>
    </source>
</evidence>
<protein>
    <submittedName>
        <fullName evidence="1">PhzF family phenazine biosynthesis protein</fullName>
    </submittedName>
</protein>
<name>A0ABU0AV86_9FIRM</name>
<dbReference type="PIRSF" id="PIRSF016184">
    <property type="entry name" value="PhzC_PhzF"/>
    <property type="match status" value="1"/>
</dbReference>
<reference evidence="1 2" key="1">
    <citation type="submission" date="2023-07" db="EMBL/GenBank/DDBJ databases">
        <title>Genomic Encyclopedia of Type Strains, Phase IV (KMG-IV): sequencing the most valuable type-strain genomes for metagenomic binning, comparative biology and taxonomic classification.</title>
        <authorList>
            <person name="Goeker M."/>
        </authorList>
    </citation>
    <scope>NUCLEOTIDE SEQUENCE [LARGE SCALE GENOMIC DNA]</scope>
    <source>
        <strain evidence="1 2">DSM 22616</strain>
    </source>
</reference>
<proteinExistence type="predicted"/>
<evidence type="ECO:0000313" key="1">
    <source>
        <dbReference type="EMBL" id="MDQ0275177.1"/>
    </source>
</evidence>
<dbReference type="EMBL" id="JAUSTN010000005">
    <property type="protein sequence ID" value="MDQ0275177.1"/>
    <property type="molecule type" value="Genomic_DNA"/>
</dbReference>
<dbReference type="InterPro" id="IPR003719">
    <property type="entry name" value="Phenazine_PhzF-like"/>
</dbReference>
<dbReference type="Gene3D" id="3.10.310.10">
    <property type="entry name" value="Diaminopimelate Epimerase, Chain A, domain 1"/>
    <property type="match status" value="2"/>
</dbReference>
<organism evidence="1 2">
    <name type="scientific">Peptoniphilus koenoeneniae</name>
    <dbReference type="NCBI Taxonomy" id="507751"/>
    <lineage>
        <taxon>Bacteria</taxon>
        <taxon>Bacillati</taxon>
        <taxon>Bacillota</taxon>
        <taxon>Tissierellia</taxon>
        <taxon>Tissierellales</taxon>
        <taxon>Peptoniphilaceae</taxon>
        <taxon>Peptoniphilus</taxon>
    </lineage>
</organism>
<gene>
    <name evidence="1" type="ORF">J2S72_001201</name>
</gene>
<sequence>MIKEYKMYLVNAFSNRAFTGNATGVVIDNGNMDEKDMQNIAKDLNQSETVFIKKLDVNRYSTRFFTKEGEIDLCGHATIATFYALAEEEYIMPIDEGEIKIIQHTKCGKIPVCIDYIDSKVTNVKMRLTLEEKPTQVTKEEMEKILGISKDKIGLNDEEFPIKKISSGICDLVVPIKDEESLQNIKLDYQEAKKLVEREEAISILAFTSDDFINISQRTFSPGIDIFEEPGSGTSAATVLQYLRSLNLSKTGRITCTQGSHMNRTSKVYAQYLEEFDMTRVMGRGFVFMTGVLKI</sequence>